<gene>
    <name evidence="2" type="ORF">PAXRUDRAFT_825845</name>
</gene>
<feature type="region of interest" description="Disordered" evidence="1">
    <location>
        <begin position="111"/>
        <end position="131"/>
    </location>
</feature>
<organism evidence="2 3">
    <name type="scientific">Paxillus rubicundulus Ve08.2h10</name>
    <dbReference type="NCBI Taxonomy" id="930991"/>
    <lineage>
        <taxon>Eukaryota</taxon>
        <taxon>Fungi</taxon>
        <taxon>Dikarya</taxon>
        <taxon>Basidiomycota</taxon>
        <taxon>Agaricomycotina</taxon>
        <taxon>Agaricomycetes</taxon>
        <taxon>Agaricomycetidae</taxon>
        <taxon>Boletales</taxon>
        <taxon>Paxilineae</taxon>
        <taxon>Paxillaceae</taxon>
        <taxon>Paxillus</taxon>
    </lineage>
</organism>
<dbReference type="HOGENOM" id="CLU_1378297_0_0_1"/>
<dbReference type="AlphaFoldDB" id="A0A0D0DSN0"/>
<evidence type="ECO:0008006" key="4">
    <source>
        <dbReference type="Google" id="ProtNLM"/>
    </source>
</evidence>
<feature type="region of interest" description="Disordered" evidence="1">
    <location>
        <begin position="72"/>
        <end position="96"/>
    </location>
</feature>
<protein>
    <recommendedName>
        <fullName evidence="4">BHLH domain-containing protein</fullName>
    </recommendedName>
</protein>
<sequence>MQQPSYPGDGLPAPRPGKADLQRAYRSKEVESFNLLRDVIKDITGEEIQTRNEILRKAIDLLQHPDFRARNSSQHHAMGAVGHPRSHRLDPPSPPVASGSWYGMGIAPQQDGMAGRHPPPAGGSHRNTVSTPHIGISTTSSQWSRLGNCEYDPPGFLPTGATSSYDHGYDAGESSMPEIDALCQDLDHQSITGHYRYHPGGRSN</sequence>
<evidence type="ECO:0000313" key="3">
    <source>
        <dbReference type="Proteomes" id="UP000054538"/>
    </source>
</evidence>
<dbReference type="EMBL" id="KN824981">
    <property type="protein sequence ID" value="KIK96528.1"/>
    <property type="molecule type" value="Genomic_DNA"/>
</dbReference>
<dbReference type="InParanoid" id="A0A0D0DSN0"/>
<accession>A0A0D0DSN0</accession>
<evidence type="ECO:0000256" key="1">
    <source>
        <dbReference type="SAM" id="MobiDB-lite"/>
    </source>
</evidence>
<evidence type="ECO:0000313" key="2">
    <source>
        <dbReference type="EMBL" id="KIK96528.1"/>
    </source>
</evidence>
<feature type="region of interest" description="Disordered" evidence="1">
    <location>
        <begin position="1"/>
        <end position="21"/>
    </location>
</feature>
<dbReference type="OrthoDB" id="2680604at2759"/>
<name>A0A0D0DSN0_9AGAM</name>
<proteinExistence type="predicted"/>
<reference evidence="2 3" key="1">
    <citation type="submission" date="2014-04" db="EMBL/GenBank/DDBJ databases">
        <authorList>
            <consortium name="DOE Joint Genome Institute"/>
            <person name="Kuo A."/>
            <person name="Kohler A."/>
            <person name="Jargeat P."/>
            <person name="Nagy L.G."/>
            <person name="Floudas D."/>
            <person name="Copeland A."/>
            <person name="Barry K.W."/>
            <person name="Cichocki N."/>
            <person name="Veneault-Fourrey C."/>
            <person name="LaButti K."/>
            <person name="Lindquist E.A."/>
            <person name="Lipzen A."/>
            <person name="Lundell T."/>
            <person name="Morin E."/>
            <person name="Murat C."/>
            <person name="Sun H."/>
            <person name="Tunlid A."/>
            <person name="Henrissat B."/>
            <person name="Grigoriev I.V."/>
            <person name="Hibbett D.S."/>
            <person name="Martin F."/>
            <person name="Nordberg H.P."/>
            <person name="Cantor M.N."/>
            <person name="Hua S.X."/>
        </authorList>
    </citation>
    <scope>NUCLEOTIDE SEQUENCE [LARGE SCALE GENOMIC DNA]</scope>
    <source>
        <strain evidence="2 3">Ve08.2h10</strain>
    </source>
</reference>
<reference evidence="3" key="2">
    <citation type="submission" date="2015-01" db="EMBL/GenBank/DDBJ databases">
        <title>Evolutionary Origins and Diversification of the Mycorrhizal Mutualists.</title>
        <authorList>
            <consortium name="DOE Joint Genome Institute"/>
            <consortium name="Mycorrhizal Genomics Consortium"/>
            <person name="Kohler A."/>
            <person name="Kuo A."/>
            <person name="Nagy L.G."/>
            <person name="Floudas D."/>
            <person name="Copeland A."/>
            <person name="Barry K.W."/>
            <person name="Cichocki N."/>
            <person name="Veneault-Fourrey C."/>
            <person name="LaButti K."/>
            <person name="Lindquist E.A."/>
            <person name="Lipzen A."/>
            <person name="Lundell T."/>
            <person name="Morin E."/>
            <person name="Murat C."/>
            <person name="Riley R."/>
            <person name="Ohm R."/>
            <person name="Sun H."/>
            <person name="Tunlid A."/>
            <person name="Henrissat B."/>
            <person name="Grigoriev I.V."/>
            <person name="Hibbett D.S."/>
            <person name="Martin F."/>
        </authorList>
    </citation>
    <scope>NUCLEOTIDE SEQUENCE [LARGE SCALE GENOMIC DNA]</scope>
    <source>
        <strain evidence="3">Ve08.2h10</strain>
    </source>
</reference>
<keyword evidence="3" id="KW-1185">Reference proteome</keyword>
<dbReference type="Proteomes" id="UP000054538">
    <property type="component" value="Unassembled WGS sequence"/>
</dbReference>